<name>A0AAV2ZWS4_PYXAD</name>
<gene>
    <name evidence="3" type="ORF">GDO54_003797</name>
</gene>
<dbReference type="PANTHER" id="PTHR48081">
    <property type="entry name" value="AB HYDROLASE SUPERFAMILY PROTEIN C4A8.06C"/>
    <property type="match status" value="1"/>
</dbReference>
<dbReference type="GO" id="GO:0016787">
    <property type="term" value="F:hydrolase activity"/>
    <property type="evidence" value="ECO:0007669"/>
    <property type="project" value="UniProtKB-KW"/>
</dbReference>
<dbReference type="Proteomes" id="UP001181693">
    <property type="component" value="Unassembled WGS sequence"/>
</dbReference>
<dbReference type="InterPro" id="IPR013094">
    <property type="entry name" value="AB_hydrolase_3"/>
</dbReference>
<dbReference type="InterPro" id="IPR029058">
    <property type="entry name" value="AB_hydrolase_fold"/>
</dbReference>
<evidence type="ECO:0000313" key="3">
    <source>
        <dbReference type="EMBL" id="DBA16401.1"/>
    </source>
</evidence>
<dbReference type="InterPro" id="IPR050300">
    <property type="entry name" value="GDXG_lipolytic_enzyme"/>
</dbReference>
<organism evidence="3 4">
    <name type="scientific">Pyxicephalus adspersus</name>
    <name type="common">African bullfrog</name>
    <dbReference type="NCBI Taxonomy" id="30357"/>
    <lineage>
        <taxon>Eukaryota</taxon>
        <taxon>Metazoa</taxon>
        <taxon>Chordata</taxon>
        <taxon>Craniata</taxon>
        <taxon>Vertebrata</taxon>
        <taxon>Euteleostomi</taxon>
        <taxon>Amphibia</taxon>
        <taxon>Batrachia</taxon>
        <taxon>Anura</taxon>
        <taxon>Neobatrachia</taxon>
        <taxon>Ranoidea</taxon>
        <taxon>Pyxicephalidae</taxon>
        <taxon>Pyxicephalinae</taxon>
        <taxon>Pyxicephalus</taxon>
    </lineage>
</organism>
<sequence>MYAIKSENDPELFIKNITFEGVPVRVYQPRESSARNRKAVMFFHGGGFMFGDNGIYDKLCQHISKEAGVVVVSVGYRLAPKHQYPAAFEDCLNATIHLLKNAQDYGVDPSSVIICGDSAGGHLTAGVSQALVTRTDIPKPLAQVLIYPTVQMIDFNLPSYQQNQYVPILREQALFCLLHYVAEGDLSILNKFQNGSHVPPDLRQKFSKWLSADNIPNEFKLRGYKPHVMPAFDKNLYEKLKHVFEPPCSPLVAEDSVFRLLPKSYILTCEFDVLCDDGILYKKRLEDNGVSVTWHHVKDGFHGIIGFSEQWECESGKRALESFVSFIRDA</sequence>
<comment type="caution">
    <text evidence="3">The sequence shown here is derived from an EMBL/GenBank/DDBJ whole genome shotgun (WGS) entry which is preliminary data.</text>
</comment>
<evidence type="ECO:0000256" key="1">
    <source>
        <dbReference type="ARBA" id="ARBA00022801"/>
    </source>
</evidence>
<evidence type="ECO:0000259" key="2">
    <source>
        <dbReference type="Pfam" id="PF07859"/>
    </source>
</evidence>
<dbReference type="AlphaFoldDB" id="A0AAV2ZWS4"/>
<protein>
    <recommendedName>
        <fullName evidence="2">Alpha/beta hydrolase fold-3 domain-containing protein</fullName>
    </recommendedName>
</protein>
<feature type="domain" description="Alpha/beta hydrolase fold-3" evidence="2">
    <location>
        <begin position="231"/>
        <end position="304"/>
    </location>
</feature>
<dbReference type="PANTHER" id="PTHR48081:SF32">
    <property type="entry name" value="ALPHA_BETA HYDROLASE FOLD-3 DOMAIN-CONTAINING PROTEIN"/>
    <property type="match status" value="1"/>
</dbReference>
<proteinExistence type="predicted"/>
<reference evidence="3" key="1">
    <citation type="thesis" date="2020" institute="ProQuest LLC" country="789 East Eisenhower Parkway, Ann Arbor, MI, USA">
        <title>Comparative Genomics and Chromosome Evolution.</title>
        <authorList>
            <person name="Mudd A.B."/>
        </authorList>
    </citation>
    <scope>NUCLEOTIDE SEQUENCE</scope>
    <source>
        <strain evidence="3">1538</strain>
        <tissue evidence="3">Blood</tissue>
    </source>
</reference>
<dbReference type="SUPFAM" id="SSF53474">
    <property type="entry name" value="alpha/beta-Hydrolases"/>
    <property type="match status" value="1"/>
</dbReference>
<feature type="domain" description="Alpha/beta hydrolase fold-3" evidence="2">
    <location>
        <begin position="40"/>
        <end position="181"/>
    </location>
</feature>
<accession>A0AAV2ZWS4</accession>
<keyword evidence="4" id="KW-1185">Reference proteome</keyword>
<keyword evidence="1" id="KW-0378">Hydrolase</keyword>
<dbReference type="EMBL" id="DYDO01000011">
    <property type="protein sequence ID" value="DBA16401.1"/>
    <property type="molecule type" value="Genomic_DNA"/>
</dbReference>
<dbReference type="Pfam" id="PF07859">
    <property type="entry name" value="Abhydrolase_3"/>
    <property type="match status" value="2"/>
</dbReference>
<evidence type="ECO:0000313" key="4">
    <source>
        <dbReference type="Proteomes" id="UP001181693"/>
    </source>
</evidence>
<dbReference type="Gene3D" id="3.40.50.1820">
    <property type="entry name" value="alpha/beta hydrolase"/>
    <property type="match status" value="1"/>
</dbReference>